<keyword evidence="2" id="KW-0732">Signal</keyword>
<dbReference type="InterPro" id="IPR001119">
    <property type="entry name" value="SLH_dom"/>
</dbReference>
<dbReference type="EMBL" id="CAKMMF010000057">
    <property type="protein sequence ID" value="CAH1226044.1"/>
    <property type="molecule type" value="Genomic_DNA"/>
</dbReference>
<comment type="caution">
    <text evidence="4">The sequence shown here is derived from an EMBL/GenBank/DDBJ whole genome shotgun (WGS) entry which is preliminary data.</text>
</comment>
<evidence type="ECO:0000313" key="5">
    <source>
        <dbReference type="Proteomes" id="UP000838686"/>
    </source>
</evidence>
<dbReference type="PANTHER" id="PTHR43308">
    <property type="entry name" value="OUTER MEMBRANE PROTEIN ALPHA-RELATED"/>
    <property type="match status" value="1"/>
</dbReference>
<organism evidence="4 5">
    <name type="scientific">Paenibacillus plantiphilus</name>
    <dbReference type="NCBI Taxonomy" id="2905650"/>
    <lineage>
        <taxon>Bacteria</taxon>
        <taxon>Bacillati</taxon>
        <taxon>Bacillota</taxon>
        <taxon>Bacilli</taxon>
        <taxon>Bacillales</taxon>
        <taxon>Paenibacillaceae</taxon>
        <taxon>Paenibacillus</taxon>
    </lineage>
</organism>
<dbReference type="RefSeq" id="WP_236347636.1">
    <property type="nucleotide sequence ID" value="NZ_CAKMMF010000057.1"/>
</dbReference>
<feature type="signal peptide" evidence="2">
    <location>
        <begin position="1"/>
        <end position="25"/>
    </location>
</feature>
<evidence type="ECO:0000313" key="4">
    <source>
        <dbReference type="EMBL" id="CAH1226044.1"/>
    </source>
</evidence>
<name>A0ABN8H329_9BACL</name>
<evidence type="ECO:0000259" key="3">
    <source>
        <dbReference type="PROSITE" id="PS51272"/>
    </source>
</evidence>
<evidence type="ECO:0000256" key="1">
    <source>
        <dbReference type="SAM" id="MobiDB-lite"/>
    </source>
</evidence>
<gene>
    <name evidence="4" type="ORF">PAECIP111893_05317</name>
</gene>
<dbReference type="Pfam" id="PF00395">
    <property type="entry name" value="SLH"/>
    <property type="match status" value="1"/>
</dbReference>
<dbReference type="InterPro" id="IPR051465">
    <property type="entry name" value="Cell_Envelope_Struct_Comp"/>
</dbReference>
<feature type="compositionally biased region" description="Basic and acidic residues" evidence="1">
    <location>
        <begin position="188"/>
        <end position="198"/>
    </location>
</feature>
<feature type="domain" description="SLH" evidence="3">
    <location>
        <begin position="125"/>
        <end position="191"/>
    </location>
</feature>
<dbReference type="PROSITE" id="PS51272">
    <property type="entry name" value="SLH"/>
    <property type="match status" value="2"/>
</dbReference>
<sequence length="527" mass="57561">MKKTKQIILSVALSFSLLGAATVEANGVQMNSPAFSDVPFDHWAQPAILWGVQQKITSGYEDGTFKPNKAVTEEEFVTLLVRAYGIETSTESKQRWSDSFYSVAADHNLPVSNDRTASITRQSVANIIVGTQGVNFMGGDAVQYMLAKGLTKGKTSATIEGYKGQDTLTRAEAITFIKNVMDKLENKTMLARPKEPTSKSELPSLPSSSEVVHPKDEEGGSASKQISLDFIISAFNKAVEEQGLPQEYILVKETFTPNTSDKTRIIYDYYATSPDGKIIDSFAFSVFYDAETGSLQNIQGTVNFDQAVQFMQCLFAVVYQDGEKANQVYSSYKIAEVIKKVYRDKTTIDGMKLDNGYRFRFGVLGNNPQIPNPKGFFSLYVQEEETLPAENAIGKKDPVLAQKATQVHTVVSEAGFRGGYNGDRGGIFVEDSEGYIILAHSDGRNSQDGTVTITLSSMMGAGKKVDQVKVQVVIDALKVLGVPADDKLAKAINQVLAPDGVEATVKYGDVNIELVSIAYGKLLMYID</sequence>
<dbReference type="Proteomes" id="UP000838686">
    <property type="component" value="Unassembled WGS sequence"/>
</dbReference>
<feature type="region of interest" description="Disordered" evidence="1">
    <location>
        <begin position="188"/>
        <end position="221"/>
    </location>
</feature>
<evidence type="ECO:0000256" key="2">
    <source>
        <dbReference type="SAM" id="SignalP"/>
    </source>
</evidence>
<dbReference type="PANTHER" id="PTHR43308:SF5">
    <property type="entry name" value="S-LAYER PROTEIN _ PEPTIDOGLYCAN ENDO-BETA-N-ACETYLGLUCOSAMINIDASE"/>
    <property type="match status" value="1"/>
</dbReference>
<accession>A0ABN8H329</accession>
<keyword evidence="5" id="KW-1185">Reference proteome</keyword>
<feature type="chain" id="PRO_5045825737" description="SLH domain-containing protein" evidence="2">
    <location>
        <begin position="26"/>
        <end position="527"/>
    </location>
</feature>
<protein>
    <recommendedName>
        <fullName evidence="3">SLH domain-containing protein</fullName>
    </recommendedName>
</protein>
<reference evidence="4" key="1">
    <citation type="submission" date="2022-01" db="EMBL/GenBank/DDBJ databases">
        <authorList>
            <person name="Criscuolo A."/>
        </authorList>
    </citation>
    <scope>NUCLEOTIDE SEQUENCE</scope>
    <source>
        <strain evidence="4">CIP111893</strain>
    </source>
</reference>
<feature type="compositionally biased region" description="Low complexity" evidence="1">
    <location>
        <begin position="200"/>
        <end position="211"/>
    </location>
</feature>
<proteinExistence type="predicted"/>
<feature type="domain" description="SLH" evidence="3">
    <location>
        <begin position="31"/>
        <end position="94"/>
    </location>
</feature>